<dbReference type="OrthoDB" id="7439574at2759"/>
<feature type="signal peptide" evidence="1">
    <location>
        <begin position="1"/>
        <end position="16"/>
    </location>
</feature>
<keyword evidence="1" id="KW-0732">Signal</keyword>
<dbReference type="Proteomes" id="UP000494256">
    <property type="component" value="Unassembled WGS sequence"/>
</dbReference>
<proteinExistence type="predicted"/>
<protein>
    <recommendedName>
        <fullName evidence="6">Cuticle protein</fullName>
    </recommendedName>
</protein>
<reference evidence="4 5" key="1">
    <citation type="submission" date="2020-04" db="EMBL/GenBank/DDBJ databases">
        <authorList>
            <person name="Wallbank WR R."/>
            <person name="Pardo Diaz C."/>
            <person name="Kozak K."/>
            <person name="Martin S."/>
            <person name="Jiggins C."/>
            <person name="Moest M."/>
            <person name="Warren A I."/>
            <person name="Byers J.R.P. K."/>
            <person name="Montejo-Kovacevich G."/>
            <person name="Yen C E."/>
        </authorList>
    </citation>
    <scope>NUCLEOTIDE SEQUENCE [LARGE SCALE GENOMIC DNA]</scope>
</reference>
<accession>A0A8S0Z5R7</accession>
<evidence type="ECO:0000313" key="2">
    <source>
        <dbReference type="EMBL" id="CAB3227464.1"/>
    </source>
</evidence>
<dbReference type="EMBL" id="CADEBD010000278">
    <property type="protein sequence ID" value="CAB3227464.1"/>
    <property type="molecule type" value="Genomic_DNA"/>
</dbReference>
<evidence type="ECO:0008006" key="6">
    <source>
        <dbReference type="Google" id="ProtNLM"/>
    </source>
</evidence>
<evidence type="ECO:0000313" key="5">
    <source>
        <dbReference type="Proteomes" id="UP000494256"/>
    </source>
</evidence>
<comment type="caution">
    <text evidence="2">The sequence shown here is derived from an EMBL/GenBank/DDBJ whole genome shotgun (WGS) entry which is preliminary data.</text>
</comment>
<name>A0A8S0Z5R7_ARCPL</name>
<gene>
    <name evidence="2" type="ORF">APLA_LOCUS3047</name>
    <name evidence="3" type="ORF">APLA_LOCUS6901</name>
</gene>
<feature type="chain" id="PRO_5036272913" description="Cuticle protein" evidence="1">
    <location>
        <begin position="17"/>
        <end position="287"/>
    </location>
</feature>
<evidence type="ECO:0000313" key="3">
    <source>
        <dbReference type="EMBL" id="CAB3237447.1"/>
    </source>
</evidence>
<sequence length="287" mass="30495">MQNILIFIAILATAAAAPAYFLTEEPHVYHAVPLTSKSTYTQSSQVIDHGSTFIHAPVVHSPVVPLAHAKTTITKANQVVNHGGSAVLHPVNTVYTPVVHTPVVHMPVVYHSSPLVTLKTAAAAAPAYLLAQDPHVYHALPLTSKSTYTQSSQVIDHGSTFVHAPVVHHVPLVHTKTTLTKANQVVNHGGSAVFHPVNTYEVMPVHGIYHVPSKTTVTKSSQVVNHGGTAVVHAPVAHATVVHTPVVYHSSPLVTLKTGDSAISHQSSTVHETVPVVKSLPFVAIHH</sequence>
<evidence type="ECO:0000256" key="1">
    <source>
        <dbReference type="SAM" id="SignalP"/>
    </source>
</evidence>
<organism evidence="2 5">
    <name type="scientific">Arctia plantaginis</name>
    <name type="common">Wood tiger moth</name>
    <name type="synonym">Phalaena plantaginis</name>
    <dbReference type="NCBI Taxonomy" id="874455"/>
    <lineage>
        <taxon>Eukaryota</taxon>
        <taxon>Metazoa</taxon>
        <taxon>Ecdysozoa</taxon>
        <taxon>Arthropoda</taxon>
        <taxon>Hexapoda</taxon>
        <taxon>Insecta</taxon>
        <taxon>Pterygota</taxon>
        <taxon>Neoptera</taxon>
        <taxon>Endopterygota</taxon>
        <taxon>Lepidoptera</taxon>
        <taxon>Glossata</taxon>
        <taxon>Ditrysia</taxon>
        <taxon>Noctuoidea</taxon>
        <taxon>Erebidae</taxon>
        <taxon>Arctiinae</taxon>
        <taxon>Arctia</taxon>
    </lineage>
</organism>
<dbReference type="AlphaFoldDB" id="A0A8S0Z5R7"/>
<keyword evidence="4" id="KW-1185">Reference proteome</keyword>
<dbReference type="EMBL" id="CADEBC010000490">
    <property type="protein sequence ID" value="CAB3237447.1"/>
    <property type="molecule type" value="Genomic_DNA"/>
</dbReference>
<evidence type="ECO:0000313" key="4">
    <source>
        <dbReference type="Proteomes" id="UP000494106"/>
    </source>
</evidence>
<dbReference type="Proteomes" id="UP000494106">
    <property type="component" value="Unassembled WGS sequence"/>
</dbReference>